<protein>
    <submittedName>
        <fullName evidence="2">Uncharacterized protein</fullName>
    </submittedName>
</protein>
<keyword evidence="3" id="KW-1185">Reference proteome</keyword>
<dbReference type="EMBL" id="SWLB01000021">
    <property type="protein sequence ID" value="KAF3324643.1"/>
    <property type="molecule type" value="Genomic_DNA"/>
</dbReference>
<proteinExistence type="predicted"/>
<feature type="region of interest" description="Disordered" evidence="1">
    <location>
        <begin position="44"/>
        <end position="75"/>
    </location>
</feature>
<name>A0A833VIX4_9POAL</name>
<reference evidence="2" key="1">
    <citation type="submission" date="2020-01" db="EMBL/GenBank/DDBJ databases">
        <title>Genome sequence of Kobresia littledalei, the first chromosome-level genome in the family Cyperaceae.</title>
        <authorList>
            <person name="Qu G."/>
        </authorList>
    </citation>
    <scope>NUCLEOTIDE SEQUENCE</scope>
    <source>
        <strain evidence="2">C.B.Clarke</strain>
        <tissue evidence="2">Leaf</tissue>
    </source>
</reference>
<dbReference type="Proteomes" id="UP000623129">
    <property type="component" value="Unassembled WGS sequence"/>
</dbReference>
<evidence type="ECO:0000313" key="2">
    <source>
        <dbReference type="EMBL" id="KAF3324643.1"/>
    </source>
</evidence>
<evidence type="ECO:0000313" key="3">
    <source>
        <dbReference type="Proteomes" id="UP000623129"/>
    </source>
</evidence>
<feature type="compositionally biased region" description="Basic and acidic residues" evidence="1">
    <location>
        <begin position="44"/>
        <end position="62"/>
    </location>
</feature>
<accession>A0A833VIX4</accession>
<organism evidence="2 3">
    <name type="scientific">Carex littledalei</name>
    <dbReference type="NCBI Taxonomy" id="544730"/>
    <lineage>
        <taxon>Eukaryota</taxon>
        <taxon>Viridiplantae</taxon>
        <taxon>Streptophyta</taxon>
        <taxon>Embryophyta</taxon>
        <taxon>Tracheophyta</taxon>
        <taxon>Spermatophyta</taxon>
        <taxon>Magnoliopsida</taxon>
        <taxon>Liliopsida</taxon>
        <taxon>Poales</taxon>
        <taxon>Cyperaceae</taxon>
        <taxon>Cyperoideae</taxon>
        <taxon>Cariceae</taxon>
        <taxon>Carex</taxon>
        <taxon>Carex subgen. Euthyceras</taxon>
    </lineage>
</organism>
<gene>
    <name evidence="2" type="ORF">FCM35_KLT10800</name>
</gene>
<sequence length="103" mass="11432">MSFLPVKSINAVTVSATCAPVKSREGTDGHWKTRAYLFEAEGAKARRSANENDERNKEEAYLARRQGPQVPRRQEKARGVYAEVLLKRETAVAASEAGAPWSR</sequence>
<dbReference type="AlphaFoldDB" id="A0A833VIX4"/>
<evidence type="ECO:0000256" key="1">
    <source>
        <dbReference type="SAM" id="MobiDB-lite"/>
    </source>
</evidence>
<comment type="caution">
    <text evidence="2">The sequence shown here is derived from an EMBL/GenBank/DDBJ whole genome shotgun (WGS) entry which is preliminary data.</text>
</comment>